<dbReference type="InterPro" id="IPR016024">
    <property type="entry name" value="ARM-type_fold"/>
</dbReference>
<name>A0A1B0D150_PHLPP</name>
<sequence length="203" mass="22691">MEWKSRRVGLPAESAGERGLKLLSVLAYVFSAHFQHTTILNHMIALLGSDQDYAAPYILKAFTYLGRYKPLVDSHPAVLQRLTPICKELAISGTPKQAKHAVRCMYVNMTSSVGSEGQNSEAGDVFAEIVETLKVNLSPEQAKYRTAIVCLGHIAYNIPDRFHVPIKNIISRKIVKELLVKDVPEDRKDIPSTECFLEIITRV</sequence>
<dbReference type="AlphaFoldDB" id="A0A1B0D150"/>
<keyword evidence="2" id="KW-1185">Reference proteome</keyword>
<accession>A0A1B0D150</accession>
<dbReference type="EMBL" id="AJVK01021905">
    <property type="status" value="NOT_ANNOTATED_CDS"/>
    <property type="molecule type" value="Genomic_DNA"/>
</dbReference>
<reference evidence="1" key="1">
    <citation type="submission" date="2022-08" db="UniProtKB">
        <authorList>
            <consortium name="EnsemblMetazoa"/>
        </authorList>
    </citation>
    <scope>IDENTIFICATION</scope>
    <source>
        <strain evidence="1">Israel</strain>
    </source>
</reference>
<dbReference type="VEuPathDB" id="VectorBase:PPAI001073"/>
<dbReference type="VEuPathDB" id="VectorBase:PPAPM1_011891"/>
<protein>
    <submittedName>
        <fullName evidence="1">Uncharacterized protein</fullName>
    </submittedName>
</protein>
<dbReference type="SUPFAM" id="SSF48371">
    <property type="entry name" value="ARM repeat"/>
    <property type="match status" value="1"/>
</dbReference>
<dbReference type="Proteomes" id="UP000092462">
    <property type="component" value="Unassembled WGS sequence"/>
</dbReference>
<proteinExistence type="predicted"/>
<dbReference type="Pfam" id="PF20168">
    <property type="entry name" value="PDS5"/>
    <property type="match status" value="1"/>
</dbReference>
<dbReference type="EnsemblMetazoa" id="PPAI001073-RA">
    <property type="protein sequence ID" value="PPAI001073-PA"/>
    <property type="gene ID" value="PPAI001073"/>
</dbReference>
<evidence type="ECO:0000313" key="1">
    <source>
        <dbReference type="EnsemblMetazoa" id="PPAI001073-PA"/>
    </source>
</evidence>
<evidence type="ECO:0000313" key="2">
    <source>
        <dbReference type="Proteomes" id="UP000092462"/>
    </source>
</evidence>
<organism evidence="1 2">
    <name type="scientific">Phlebotomus papatasi</name>
    <name type="common">Sandfly</name>
    <dbReference type="NCBI Taxonomy" id="29031"/>
    <lineage>
        <taxon>Eukaryota</taxon>
        <taxon>Metazoa</taxon>
        <taxon>Ecdysozoa</taxon>
        <taxon>Arthropoda</taxon>
        <taxon>Hexapoda</taxon>
        <taxon>Insecta</taxon>
        <taxon>Pterygota</taxon>
        <taxon>Neoptera</taxon>
        <taxon>Endopterygota</taxon>
        <taxon>Diptera</taxon>
        <taxon>Nematocera</taxon>
        <taxon>Psychodoidea</taxon>
        <taxon>Psychodidae</taxon>
        <taxon>Phlebotomus</taxon>
        <taxon>Phlebotomus</taxon>
    </lineage>
</organism>